<dbReference type="GO" id="GO:0006606">
    <property type="term" value="P:protein import into nucleus"/>
    <property type="evidence" value="ECO:0007669"/>
    <property type="project" value="TreeGrafter"/>
</dbReference>
<dbReference type="InterPro" id="IPR036179">
    <property type="entry name" value="Ig-like_dom_sf"/>
</dbReference>
<dbReference type="InterPro" id="IPR026341">
    <property type="entry name" value="T9SS_type_B"/>
</dbReference>
<evidence type="ECO:0000256" key="1">
    <source>
        <dbReference type="ARBA" id="ARBA00022737"/>
    </source>
</evidence>
<dbReference type="GO" id="GO:0017056">
    <property type="term" value="F:structural constituent of nuclear pore"/>
    <property type="evidence" value="ECO:0007669"/>
    <property type="project" value="InterPro"/>
</dbReference>
<reference evidence="4 5" key="1">
    <citation type="submission" date="2024-04" db="EMBL/GenBank/DDBJ databases">
        <title>Novel genus in family Flammeovirgaceae.</title>
        <authorList>
            <person name="Nguyen T.H."/>
            <person name="Vuong T.Q."/>
            <person name="Le H."/>
            <person name="Kim S.-G."/>
        </authorList>
    </citation>
    <scope>NUCLEOTIDE SEQUENCE [LARGE SCALE GENOMIC DNA]</scope>
    <source>
        <strain evidence="4 5">JCM 23209</strain>
    </source>
</reference>
<dbReference type="PROSITE" id="PS50825">
    <property type="entry name" value="HYR"/>
    <property type="match status" value="3"/>
</dbReference>
<dbReference type="NCBIfam" id="TIGR04131">
    <property type="entry name" value="Bac_Flav_CTERM"/>
    <property type="match status" value="1"/>
</dbReference>
<dbReference type="Pfam" id="PF13585">
    <property type="entry name" value="CHU_C"/>
    <property type="match status" value="1"/>
</dbReference>
<proteinExistence type="predicted"/>
<feature type="domain" description="Ig-like" evidence="3">
    <location>
        <begin position="326"/>
        <end position="414"/>
    </location>
</feature>
<evidence type="ECO:0000259" key="2">
    <source>
        <dbReference type="PROSITE" id="PS50825"/>
    </source>
</evidence>
<name>A0AAW9RNJ0_9BACT</name>
<feature type="domain" description="HYR" evidence="2">
    <location>
        <begin position="1243"/>
        <end position="1335"/>
    </location>
</feature>
<sequence>MKHPLPTLRHTLGQGLLLRLGLLWSLWILFSSFRVLAQPVVLQVQLYQPENAITNAEQVVFLVEFNEEVKGVEIVDFGLALSGSVTGVIHQVEADPASNTAAPDDTYSKYMVTVRNINGNGELGLTFSGTVQDDSGNDRPGNIANNEKYTIDNEAPVIVCPQDIVVSLLSGCETNVQIPDPVSVTDNVSAEGDIQVELSPLLGLFPIGITLLTYTATDEAGNQSSCQFNVEVTLQGMRLEGPSNVSSCEGEVVEFHVQVVGGGQPLTYQWKKDGVDLTDAGKISGTTSDKLVIDGVAPEDVGEYSVLVKDACGNEESSNANLEVLPAITFSQQPVEQSACEGENVQLSAELSRTGSYDLVWFKDGIALTNSGKFTGVNTTNLQIANISPAEQGEYTLQVTNECNKLLVSEKALVIVHPLPTAALASSGNVCEGAQANVTVDLTGEAPFELEYQLNGENPVTETVNGTRFEKVFDQIGEYTFTLLKVTSQPTNCAIQPNEQVRFSLFNKPSAVLSTVAGKNEYCEGETAQVQVDIQGDAPFDFTLQYIDELGGVQEITETNYTQNTYVYQVTKAGNHSVSLLDLKNSQTTCEASELGDTQNITIHALPSGQLSGGGTICEGGIAELVVDLQGTAPFEYTYTIDGVPSTKMTNSSQDILRVQDPGTYKLMRVKDRSGCENTNISGEVSVETVPLPKGVIRLPNNKNEIAICEGESIDLAIDLEGTAPFDFTYSVNGALQEVNNWQSNTYTFTTSEAGAYRLESLRDHLSLNAGNGCQGVNLGEEVSITLSPLPSVSLTALKPSVCTGETAEVQFDFAGAGAVDFTYTVGNASFVVQAHPTNQPFIVSVTEVGTHTIRLTQLSYSSSGCQALDLGESEEVNVYALPTATASLGGNQQVCFGEKALVQFSFAGVGPFDFTYKDEEGNQQSVTNHPAGQVYSVEATAVGVHKYAIIQLTDKGSGCVGLDLGEEAEVEVLALPTASFSGDITICEGSDGELEVLLTGAAPWQIEYSDGNSNFTVSSFTEQKIIKVTKAGAYELISVKDANCEGELQNRFAQVTENPLPTATIRGGGNVCEAGSQSTVPVFIDLTAGTAPWSVVYTDGNGNTFTVDNLNSPEYSFETSIPGSYTIVSVSDATTCTGKGSGVAQVLAQDVEPPTLINCPQDIAITTNTDACGAVISIPAPRFGVDYNDNCSAIMTHNSPYGTDAMDASGEYPVGVTDITWQVTDGVNPPVTCTQTITVSDNQRPVMLQCLENIEAEVDDGTCIATLTLPVPELGIHFTDNCTDGLNISHNSPYAVHPTDASGQYPAGTTQITWTVEDASGNTTQCVQTIEINYEPVAVIRHPENVEVCESSEAMYTVSVAGTGPFAYQWKKDGNPMSNSSRVSGVNSDTLWVRGITLTDAALYTVEVTDICGNTVESQEAELNINALPTAKPVLGVGAALDVCLGEGIISMVLTGAGPDESFKIFKDGALTEEVPYTHDPLNNRYSIDPDILGLGNGSFHIVVYNTITQCIGSQVLEGNILNYSVNLPTEGGEFEQGNFLQFCGDNTGGSLTLINSNGSVKQWESSTDNFQTFTNLFNTGSVTYNFGPVTQTTSYRVKVQSGNCEAKYSDIITIEVSPVTQGGTLGADRDVCPGTTETLTLENYEGAILRWESSTDGFASDITFIDKQSTTLEVPPLTQKISYRALVQSGICNPEFSDPVTLALQDLNVGGTLGNDFIICQGENATLELRGHTGEILRWEASTDNFVNDIRDVGNANTEKYEIVNHTVTTYYRVLVMAPAGCDVYSATVKAGVYELPTAKFVGGMTACTDGATPVSLDVELTGTGPWQFSYTNGKNTQSVVANASPYSITTITPGTYEILDVKDQHCEGIELGEPVSLTLNPLPTAGITIDGQKEITTCYNETVRVEITLTGQAPWELSYFDGELEQTLTVNTNTFFFNPTQAGTFRVTALKDANGCNALELGGSVKLNHLPASDARFQVIGDSRICVDGSSPTQLQLNLSGVAPWEVTYTDGTQENTLKTSQKNTVFEVNTPGEYKVIRLVDGNGCIITQFEEEPVSIEQLPLPAFTAGNDRFICFANNGTFQLEGTIPTGYSGNWTMEVVEGGNGLTIQQPQNPTSEVSGLSEGTYVFTWSITNGICSASDEVLIDVVPEPSEAVAHILTEEGPVKEMDLRGEVMIQVEAEIPENGKGYWTADQSGVVFDNPEAPSTMVTLVNGENTLYWTVALDGGSCESSVDVLKIYVTDLVPVNVFTPNGDGTNDTFVIMGLLNPRYAQNELVVYNRWGSEVYRSSGYQNDWNGRNTNGKIMESDTYFYVLQLPGGRKFKGTVLLKKD</sequence>
<protein>
    <submittedName>
        <fullName evidence="4">Immunoglobulin domain-containing protein</fullName>
    </submittedName>
</protein>
<dbReference type="SMART" id="SM00409">
    <property type="entry name" value="IG"/>
    <property type="match status" value="3"/>
</dbReference>
<organism evidence="4 5">
    <name type="scientific">Rapidithrix thailandica</name>
    <dbReference type="NCBI Taxonomy" id="413964"/>
    <lineage>
        <taxon>Bacteria</taxon>
        <taxon>Pseudomonadati</taxon>
        <taxon>Bacteroidota</taxon>
        <taxon>Cytophagia</taxon>
        <taxon>Cytophagales</taxon>
        <taxon>Flammeovirgaceae</taxon>
        <taxon>Rapidithrix</taxon>
    </lineage>
</organism>
<dbReference type="Pfam" id="PF07679">
    <property type="entry name" value="I-set"/>
    <property type="match status" value="3"/>
</dbReference>
<dbReference type="Proteomes" id="UP001403385">
    <property type="component" value="Unassembled WGS sequence"/>
</dbReference>
<dbReference type="PANTHER" id="PTHR28206:SF1">
    <property type="entry name" value="NUCLEOPORIN POM152"/>
    <property type="match status" value="1"/>
</dbReference>
<dbReference type="InterPro" id="IPR003410">
    <property type="entry name" value="HYR_dom"/>
</dbReference>
<dbReference type="InterPro" id="IPR013098">
    <property type="entry name" value="Ig_I-set"/>
</dbReference>
<dbReference type="InterPro" id="IPR013783">
    <property type="entry name" value="Ig-like_fold"/>
</dbReference>
<dbReference type="GO" id="GO:0006999">
    <property type="term" value="P:nuclear pore organization"/>
    <property type="evidence" value="ECO:0007669"/>
    <property type="project" value="TreeGrafter"/>
</dbReference>
<dbReference type="Pfam" id="PF24312">
    <property type="entry name" value="Ig-like_POM152"/>
    <property type="match status" value="4"/>
</dbReference>
<dbReference type="InterPro" id="IPR003599">
    <property type="entry name" value="Ig_sub"/>
</dbReference>
<dbReference type="Gene3D" id="2.60.40.10">
    <property type="entry name" value="Immunoglobulins"/>
    <property type="match status" value="4"/>
</dbReference>
<dbReference type="InterPro" id="IPR037701">
    <property type="entry name" value="Pom152"/>
</dbReference>
<feature type="domain" description="HYR" evidence="2">
    <location>
        <begin position="1150"/>
        <end position="1242"/>
    </location>
</feature>
<gene>
    <name evidence="4" type="ORF">AAG747_00550</name>
</gene>
<feature type="domain" description="Ig-like" evidence="3">
    <location>
        <begin position="1337"/>
        <end position="1425"/>
    </location>
</feature>
<accession>A0AAW9RNJ0</accession>
<dbReference type="Pfam" id="PF02494">
    <property type="entry name" value="HYR"/>
    <property type="match status" value="1"/>
</dbReference>
<dbReference type="PANTHER" id="PTHR28206">
    <property type="entry name" value="NUCLEOPORIN POM152"/>
    <property type="match status" value="1"/>
</dbReference>
<evidence type="ECO:0000313" key="4">
    <source>
        <dbReference type="EMBL" id="MEN7546374.1"/>
    </source>
</evidence>
<feature type="domain" description="HYR" evidence="2">
    <location>
        <begin position="151"/>
        <end position="234"/>
    </location>
</feature>
<keyword evidence="5" id="KW-1185">Reference proteome</keyword>
<feature type="domain" description="Ig-like" evidence="3">
    <location>
        <begin position="249"/>
        <end position="323"/>
    </location>
</feature>
<keyword evidence="1" id="KW-0677">Repeat</keyword>
<evidence type="ECO:0000259" key="3">
    <source>
        <dbReference type="PROSITE" id="PS50835"/>
    </source>
</evidence>
<dbReference type="PROSITE" id="PS50835">
    <property type="entry name" value="IG_LIKE"/>
    <property type="match status" value="3"/>
</dbReference>
<comment type="caution">
    <text evidence="4">The sequence shown here is derived from an EMBL/GenBank/DDBJ whole genome shotgun (WGS) entry which is preliminary data.</text>
</comment>
<dbReference type="InterPro" id="IPR056541">
    <property type="entry name" value="Ig-like_POM152"/>
</dbReference>
<dbReference type="RefSeq" id="WP_346819162.1">
    <property type="nucleotide sequence ID" value="NZ_JBDKWZ010000001.1"/>
</dbReference>
<dbReference type="SUPFAM" id="SSF48726">
    <property type="entry name" value="Immunoglobulin"/>
    <property type="match status" value="3"/>
</dbReference>
<evidence type="ECO:0000313" key="5">
    <source>
        <dbReference type="Proteomes" id="UP001403385"/>
    </source>
</evidence>
<dbReference type="InterPro" id="IPR007110">
    <property type="entry name" value="Ig-like_dom"/>
</dbReference>
<dbReference type="EMBL" id="JBDKWZ010000001">
    <property type="protein sequence ID" value="MEN7546374.1"/>
    <property type="molecule type" value="Genomic_DNA"/>
</dbReference>